<sequence>MIISLSLLIISIKSIVLVFESKKILPIFTSDNLESEEKLKAFLEEAAPRQQNTIDLSRILNSDLDVEIKRKIEEYVIRNNQNNISLYEDFIEMSLEELWSYNYKVNDLAANMLFNIESEQKKCDKKIKELYRNYNKALLKNSRTFKKQIDSFLKDKDKKPSNINRFIRILEWFDH</sequence>
<organism evidence="2 3">
    <name type="scientific">Vairimorpha necatrix</name>
    <dbReference type="NCBI Taxonomy" id="6039"/>
    <lineage>
        <taxon>Eukaryota</taxon>
        <taxon>Fungi</taxon>
        <taxon>Fungi incertae sedis</taxon>
        <taxon>Microsporidia</taxon>
        <taxon>Nosematidae</taxon>
        <taxon>Vairimorpha</taxon>
    </lineage>
</organism>
<dbReference type="GeneID" id="90541032"/>
<keyword evidence="1" id="KW-0732">Signal</keyword>
<dbReference type="EMBL" id="CP142729">
    <property type="protein sequence ID" value="WUR03213.1"/>
    <property type="molecule type" value="Genomic_DNA"/>
</dbReference>
<evidence type="ECO:0000256" key="1">
    <source>
        <dbReference type="SAM" id="SignalP"/>
    </source>
</evidence>
<name>A0AAX4JB74_9MICR</name>
<protein>
    <submittedName>
        <fullName evidence="2">Uncharacterized protein</fullName>
    </submittedName>
</protein>
<gene>
    <name evidence="2" type="ORF">VNE69_04042</name>
</gene>
<dbReference type="KEGG" id="vnx:VNE69_04042"/>
<accession>A0AAX4JB74</accession>
<feature type="signal peptide" evidence="1">
    <location>
        <begin position="1"/>
        <end position="18"/>
    </location>
</feature>
<feature type="chain" id="PRO_5043601375" evidence="1">
    <location>
        <begin position="19"/>
        <end position="175"/>
    </location>
</feature>
<evidence type="ECO:0000313" key="2">
    <source>
        <dbReference type="EMBL" id="WUR03213.1"/>
    </source>
</evidence>
<dbReference type="RefSeq" id="XP_065329358.1">
    <property type="nucleotide sequence ID" value="XM_065473286.1"/>
</dbReference>
<keyword evidence="3" id="KW-1185">Reference proteome</keyword>
<dbReference type="Proteomes" id="UP001334084">
    <property type="component" value="Chromosome 4"/>
</dbReference>
<evidence type="ECO:0000313" key="3">
    <source>
        <dbReference type="Proteomes" id="UP001334084"/>
    </source>
</evidence>
<reference evidence="2" key="1">
    <citation type="journal article" date="2024" name="BMC Genomics">
        <title>Functional annotation of a divergent genome using sequence and structure-based similarity.</title>
        <authorList>
            <person name="Svedberg D."/>
            <person name="Winiger R.R."/>
            <person name="Berg A."/>
            <person name="Sharma H."/>
            <person name="Tellgren-Roth C."/>
            <person name="Debrunner-Vossbrinck B.A."/>
            <person name="Vossbrinck C.R."/>
            <person name="Barandun J."/>
        </authorList>
    </citation>
    <scope>NUCLEOTIDE SEQUENCE</scope>
    <source>
        <strain evidence="2">Illinois isolate</strain>
    </source>
</reference>
<proteinExistence type="predicted"/>
<dbReference type="AlphaFoldDB" id="A0AAX4JB74"/>